<dbReference type="Gene3D" id="3.40.50.150">
    <property type="entry name" value="Vaccinia Virus protein VP39"/>
    <property type="match status" value="1"/>
</dbReference>
<evidence type="ECO:0000256" key="5">
    <source>
        <dbReference type="ARBA" id="ARBA00022490"/>
    </source>
</evidence>
<dbReference type="PANTHER" id="PTHR11579">
    <property type="entry name" value="PROTEIN-L-ISOASPARTATE O-METHYLTRANSFERASE"/>
    <property type="match status" value="1"/>
</dbReference>
<dbReference type="Proteomes" id="UP001432222">
    <property type="component" value="Chromosome"/>
</dbReference>
<feature type="region of interest" description="Disordered" evidence="12">
    <location>
        <begin position="301"/>
        <end position="324"/>
    </location>
</feature>
<dbReference type="InterPro" id="IPR029063">
    <property type="entry name" value="SAM-dependent_MTases_sf"/>
</dbReference>
<sequence length="377" mass="39849">MTTEIDARVRLAREVERGASVLSSRVVEAFLNVPRHPFVPAFYRRDGGKYVPTRGPGPAWLRAVYADEVLVTEVDGVRAEDAPEGGVTGDATSSSTAPGLMAEMLDALDVRPGDRVWEIGTGTGYNAALLCRLAGAGGVTTVDRTARLVDAARERLREVGFGPAVLRADGAGTPPAGGPFDRIIATCAVRRVPRAWLEQCVTGGVIVAPIGNALGGGAVVRLAKLPGGGAAGRFLHRPAAFMPLRADTAAEPGKITAQVTGRRRASVVGARVLDDHAFSFWAGLCLPRTLLRDGGTLHDPADGSTAHVDDHPGHPGRPSAVTTSGPRDLWQLVESAWTGWRRHHRPRREWLTLTVRADGAQTVGFTAPDGGTTSWLL</sequence>
<evidence type="ECO:0000256" key="1">
    <source>
        <dbReference type="ARBA" id="ARBA00004496"/>
    </source>
</evidence>
<evidence type="ECO:0000256" key="6">
    <source>
        <dbReference type="ARBA" id="ARBA00022603"/>
    </source>
</evidence>
<proteinExistence type="inferred from homology"/>
<dbReference type="SUPFAM" id="SSF53335">
    <property type="entry name" value="S-adenosyl-L-methionine-dependent methyltransferases"/>
    <property type="match status" value="1"/>
</dbReference>
<reference evidence="13" key="1">
    <citation type="submission" date="2022-10" db="EMBL/GenBank/DDBJ databases">
        <title>The complete genomes of actinobacterial strains from the NBC collection.</title>
        <authorList>
            <person name="Joergensen T.S."/>
            <person name="Alvarez Arevalo M."/>
            <person name="Sterndorff E.B."/>
            <person name="Faurdal D."/>
            <person name="Vuksanovic O."/>
            <person name="Mourched A.-S."/>
            <person name="Charusanti P."/>
            <person name="Shaw S."/>
            <person name="Blin K."/>
            <person name="Weber T."/>
        </authorList>
    </citation>
    <scope>NUCLEOTIDE SEQUENCE</scope>
    <source>
        <strain evidence="13">NBC_00222</strain>
    </source>
</reference>
<protein>
    <recommendedName>
        <fullName evidence="4">Protein-L-isoaspartate O-methyltransferase</fullName>
        <ecNumber evidence="3">2.1.1.77</ecNumber>
    </recommendedName>
    <alternativeName>
        <fullName evidence="11">L-isoaspartyl protein carboxyl methyltransferase</fullName>
    </alternativeName>
    <alternativeName>
        <fullName evidence="9">Protein L-isoaspartyl methyltransferase</fullName>
    </alternativeName>
    <alternativeName>
        <fullName evidence="10">Protein-beta-aspartate methyltransferase</fullName>
    </alternativeName>
</protein>
<dbReference type="EMBL" id="CP108110">
    <property type="protein sequence ID" value="WUQ83203.1"/>
    <property type="molecule type" value="Genomic_DNA"/>
</dbReference>
<evidence type="ECO:0000256" key="4">
    <source>
        <dbReference type="ARBA" id="ARBA00013346"/>
    </source>
</evidence>
<dbReference type="CDD" id="cd02440">
    <property type="entry name" value="AdoMet_MTases"/>
    <property type="match status" value="1"/>
</dbReference>
<dbReference type="RefSeq" id="WP_328954236.1">
    <property type="nucleotide sequence ID" value="NZ_CP108110.1"/>
</dbReference>
<dbReference type="InterPro" id="IPR000682">
    <property type="entry name" value="PCMT"/>
</dbReference>
<accession>A0ABZ1TW66</accession>
<name>A0ABZ1TW66_9ACTN</name>
<evidence type="ECO:0000256" key="9">
    <source>
        <dbReference type="ARBA" id="ARBA00030757"/>
    </source>
</evidence>
<evidence type="ECO:0000256" key="7">
    <source>
        <dbReference type="ARBA" id="ARBA00022679"/>
    </source>
</evidence>
<dbReference type="Pfam" id="PF01135">
    <property type="entry name" value="PCMT"/>
    <property type="match status" value="1"/>
</dbReference>
<keyword evidence="7" id="KW-0808">Transferase</keyword>
<feature type="compositionally biased region" description="Basic and acidic residues" evidence="12">
    <location>
        <begin position="301"/>
        <end position="313"/>
    </location>
</feature>
<keyword evidence="5" id="KW-0963">Cytoplasm</keyword>
<dbReference type="GO" id="GO:0008168">
    <property type="term" value="F:methyltransferase activity"/>
    <property type="evidence" value="ECO:0007669"/>
    <property type="project" value="UniProtKB-KW"/>
</dbReference>
<dbReference type="EC" id="2.1.1.77" evidence="3"/>
<evidence type="ECO:0000256" key="10">
    <source>
        <dbReference type="ARBA" id="ARBA00031323"/>
    </source>
</evidence>
<evidence type="ECO:0000313" key="14">
    <source>
        <dbReference type="Proteomes" id="UP001432222"/>
    </source>
</evidence>
<evidence type="ECO:0000256" key="11">
    <source>
        <dbReference type="ARBA" id="ARBA00031350"/>
    </source>
</evidence>
<keyword evidence="8" id="KW-0949">S-adenosyl-L-methionine</keyword>
<keyword evidence="14" id="KW-1185">Reference proteome</keyword>
<gene>
    <name evidence="13" type="ORF">OHA16_09605</name>
</gene>
<dbReference type="GO" id="GO:0032259">
    <property type="term" value="P:methylation"/>
    <property type="evidence" value="ECO:0007669"/>
    <property type="project" value="UniProtKB-KW"/>
</dbReference>
<evidence type="ECO:0000256" key="3">
    <source>
        <dbReference type="ARBA" id="ARBA00011890"/>
    </source>
</evidence>
<evidence type="ECO:0000256" key="2">
    <source>
        <dbReference type="ARBA" id="ARBA00005369"/>
    </source>
</evidence>
<evidence type="ECO:0000256" key="12">
    <source>
        <dbReference type="SAM" id="MobiDB-lite"/>
    </source>
</evidence>
<keyword evidence="6 13" id="KW-0489">Methyltransferase</keyword>
<dbReference type="PANTHER" id="PTHR11579:SF0">
    <property type="entry name" value="PROTEIN-L-ISOASPARTATE(D-ASPARTATE) O-METHYLTRANSFERASE"/>
    <property type="match status" value="1"/>
</dbReference>
<evidence type="ECO:0000313" key="13">
    <source>
        <dbReference type="EMBL" id="WUQ83203.1"/>
    </source>
</evidence>
<evidence type="ECO:0000256" key="8">
    <source>
        <dbReference type="ARBA" id="ARBA00022691"/>
    </source>
</evidence>
<comment type="similarity">
    <text evidence="2">Belongs to the methyltransferase superfamily. L-isoaspartyl/D-aspartyl protein methyltransferase family.</text>
</comment>
<organism evidence="13 14">
    <name type="scientific">Kitasatospora purpeofusca</name>
    <dbReference type="NCBI Taxonomy" id="67352"/>
    <lineage>
        <taxon>Bacteria</taxon>
        <taxon>Bacillati</taxon>
        <taxon>Actinomycetota</taxon>
        <taxon>Actinomycetes</taxon>
        <taxon>Kitasatosporales</taxon>
        <taxon>Streptomycetaceae</taxon>
        <taxon>Kitasatospora</taxon>
    </lineage>
</organism>
<comment type="subcellular location">
    <subcellularLocation>
        <location evidence="1">Cytoplasm</location>
    </subcellularLocation>
</comment>